<reference evidence="4 5" key="1">
    <citation type="journal article" date="2017" name="Nature">
        <title>The Apostasia genome and the evolution of orchids.</title>
        <authorList>
            <person name="Zhang G.Q."/>
            <person name="Liu K.W."/>
            <person name="Li Z."/>
            <person name="Lohaus R."/>
            <person name="Hsiao Y.Y."/>
            <person name="Niu S.C."/>
            <person name="Wang J.Y."/>
            <person name="Lin Y.C."/>
            <person name="Xu Q."/>
            <person name="Chen L.J."/>
            <person name="Yoshida K."/>
            <person name="Fujiwara S."/>
            <person name="Wang Z.W."/>
            <person name="Zhang Y.Q."/>
            <person name="Mitsuda N."/>
            <person name="Wang M."/>
            <person name="Liu G.H."/>
            <person name="Pecoraro L."/>
            <person name="Huang H.X."/>
            <person name="Xiao X.J."/>
            <person name="Lin M."/>
            <person name="Wu X.Y."/>
            <person name="Wu W.L."/>
            <person name="Chen Y.Y."/>
            <person name="Chang S.B."/>
            <person name="Sakamoto S."/>
            <person name="Ohme-Takagi M."/>
            <person name="Yagi M."/>
            <person name="Zeng S.J."/>
            <person name="Shen C.Y."/>
            <person name="Yeh C.M."/>
            <person name="Luo Y.B."/>
            <person name="Tsai W.C."/>
            <person name="Van de Peer Y."/>
            <person name="Liu Z.J."/>
        </authorList>
    </citation>
    <scope>NUCLEOTIDE SEQUENCE [LARGE SCALE GENOMIC DNA]</scope>
    <source>
        <strain evidence="5">cv. Shenzhen</strain>
        <tissue evidence="4">Stem</tissue>
    </source>
</reference>
<accession>A0A2I0AJ33</accession>
<dbReference type="EMBL" id="KZ451979">
    <property type="protein sequence ID" value="PKA55476.1"/>
    <property type="molecule type" value="Genomic_DNA"/>
</dbReference>
<dbReference type="EC" id="2.1.1.204" evidence="4"/>
<dbReference type="Gene3D" id="1.25.40.10">
    <property type="entry name" value="Tetratricopeptide repeat domain"/>
    <property type="match status" value="2"/>
</dbReference>
<dbReference type="PROSITE" id="PS51257">
    <property type="entry name" value="PROKAR_LIPOPROTEIN"/>
    <property type="match status" value="1"/>
</dbReference>
<feature type="repeat" description="PPR" evidence="3">
    <location>
        <begin position="45"/>
        <end position="79"/>
    </location>
</feature>
<dbReference type="InterPro" id="IPR011990">
    <property type="entry name" value="TPR-like_helical_dom_sf"/>
</dbReference>
<gene>
    <name evidence="4" type="ORF">AXF42_Ash006678</name>
</gene>
<dbReference type="Proteomes" id="UP000236161">
    <property type="component" value="Unassembled WGS sequence"/>
</dbReference>
<evidence type="ECO:0000256" key="2">
    <source>
        <dbReference type="ARBA" id="ARBA00022737"/>
    </source>
</evidence>
<keyword evidence="5" id="KW-1185">Reference proteome</keyword>
<dbReference type="PROSITE" id="PS51375">
    <property type="entry name" value="PPR"/>
    <property type="match status" value="2"/>
</dbReference>
<dbReference type="AlphaFoldDB" id="A0A2I0AJ33"/>
<sequence>MISEGKTPTQESFSTLVGSCACSGLEGKAKSIYSSIEELSKSLPNFSDCNCLLHLLVKRGCLETAQKLYDEMLQTGGPDNFITGILMKGMCMKGRMEEAMKPLKDRLGPNCVPDVVLWAYQENHIRNGDFVMGLKGFVPTMATYGAIINNISILEASAVLKKMIASCCEPDLVTYNILISGYHQHKRVKEAESFLRDAIRRALVPTEFSYTSHIHDISRKEMLI</sequence>
<evidence type="ECO:0000256" key="1">
    <source>
        <dbReference type="ARBA" id="ARBA00007626"/>
    </source>
</evidence>
<evidence type="ECO:0000313" key="5">
    <source>
        <dbReference type="Proteomes" id="UP000236161"/>
    </source>
</evidence>
<comment type="similarity">
    <text evidence="1">Belongs to the PPR family. P subfamily.</text>
</comment>
<keyword evidence="4" id="KW-0489">Methyltransferase</keyword>
<dbReference type="InterPro" id="IPR002885">
    <property type="entry name" value="PPR_rpt"/>
</dbReference>
<dbReference type="Pfam" id="PF13041">
    <property type="entry name" value="PPR_2"/>
    <property type="match status" value="1"/>
</dbReference>
<feature type="repeat" description="PPR" evidence="3">
    <location>
        <begin position="171"/>
        <end position="205"/>
    </location>
</feature>
<dbReference type="NCBIfam" id="TIGR00756">
    <property type="entry name" value="PPR"/>
    <property type="match status" value="2"/>
</dbReference>
<dbReference type="GO" id="GO:0008168">
    <property type="term" value="F:methyltransferase activity"/>
    <property type="evidence" value="ECO:0007669"/>
    <property type="project" value="UniProtKB-KW"/>
</dbReference>
<dbReference type="OrthoDB" id="185373at2759"/>
<proteinExistence type="inferred from homology"/>
<protein>
    <submittedName>
        <fullName evidence="4">Pentatricopeptide repeat-containing protein</fullName>
        <ecNumber evidence="4">2.1.1.204</ecNumber>
    </submittedName>
</protein>
<dbReference type="Pfam" id="PF01535">
    <property type="entry name" value="PPR"/>
    <property type="match status" value="3"/>
</dbReference>
<evidence type="ECO:0000313" key="4">
    <source>
        <dbReference type="EMBL" id="PKA55476.1"/>
    </source>
</evidence>
<name>A0A2I0AJ33_9ASPA</name>
<dbReference type="GO" id="GO:0032259">
    <property type="term" value="P:methylation"/>
    <property type="evidence" value="ECO:0007669"/>
    <property type="project" value="UniProtKB-KW"/>
</dbReference>
<keyword evidence="4" id="KW-0808">Transferase</keyword>
<keyword evidence="2" id="KW-0677">Repeat</keyword>
<organism evidence="4 5">
    <name type="scientific">Apostasia shenzhenica</name>
    <dbReference type="NCBI Taxonomy" id="1088818"/>
    <lineage>
        <taxon>Eukaryota</taxon>
        <taxon>Viridiplantae</taxon>
        <taxon>Streptophyta</taxon>
        <taxon>Embryophyta</taxon>
        <taxon>Tracheophyta</taxon>
        <taxon>Spermatophyta</taxon>
        <taxon>Magnoliopsida</taxon>
        <taxon>Liliopsida</taxon>
        <taxon>Asparagales</taxon>
        <taxon>Orchidaceae</taxon>
        <taxon>Apostasioideae</taxon>
        <taxon>Apostasia</taxon>
    </lineage>
</organism>
<evidence type="ECO:0000256" key="3">
    <source>
        <dbReference type="PROSITE-ProRule" id="PRU00708"/>
    </source>
</evidence>
<dbReference type="PANTHER" id="PTHR47941">
    <property type="entry name" value="PENTATRICOPEPTIDE REPEAT-CONTAINING PROTEIN 3, MITOCHONDRIAL"/>
    <property type="match status" value="1"/>
</dbReference>